<keyword evidence="1" id="KW-0812">Transmembrane</keyword>
<evidence type="ECO:0000313" key="3">
    <source>
        <dbReference type="Proteomes" id="UP001367508"/>
    </source>
</evidence>
<accession>A0AAN9MBK4</accession>
<comment type="caution">
    <text evidence="2">The sequence shown here is derived from an EMBL/GenBank/DDBJ whole genome shotgun (WGS) entry which is preliminary data.</text>
</comment>
<reference evidence="2 3" key="1">
    <citation type="submission" date="2024-01" db="EMBL/GenBank/DDBJ databases">
        <title>The genomes of 5 underutilized Papilionoideae crops provide insights into root nodulation and disease resistanc.</title>
        <authorList>
            <person name="Jiang F."/>
        </authorList>
    </citation>
    <scope>NUCLEOTIDE SEQUENCE [LARGE SCALE GENOMIC DNA]</scope>
    <source>
        <strain evidence="2">LVBAO_FW01</strain>
        <tissue evidence="2">Leaves</tissue>
    </source>
</reference>
<dbReference type="PANTHER" id="PTHR34291:SF7">
    <property type="entry name" value="PROTEIN, PUTATIVE-RELATED"/>
    <property type="match status" value="1"/>
</dbReference>
<name>A0AAN9MBK4_CANGL</name>
<organism evidence="2 3">
    <name type="scientific">Canavalia gladiata</name>
    <name type="common">Sword bean</name>
    <name type="synonym">Dolichos gladiatus</name>
    <dbReference type="NCBI Taxonomy" id="3824"/>
    <lineage>
        <taxon>Eukaryota</taxon>
        <taxon>Viridiplantae</taxon>
        <taxon>Streptophyta</taxon>
        <taxon>Embryophyta</taxon>
        <taxon>Tracheophyta</taxon>
        <taxon>Spermatophyta</taxon>
        <taxon>Magnoliopsida</taxon>
        <taxon>eudicotyledons</taxon>
        <taxon>Gunneridae</taxon>
        <taxon>Pentapetalae</taxon>
        <taxon>rosids</taxon>
        <taxon>fabids</taxon>
        <taxon>Fabales</taxon>
        <taxon>Fabaceae</taxon>
        <taxon>Papilionoideae</taxon>
        <taxon>50 kb inversion clade</taxon>
        <taxon>NPAAA clade</taxon>
        <taxon>indigoferoid/millettioid clade</taxon>
        <taxon>Phaseoleae</taxon>
        <taxon>Canavalia</taxon>
    </lineage>
</organism>
<sequence>MEIEETSSGVSIGFPLGLALLVALLFFICCFFCCCLHWERLQPFFPFSGLPINIPHPQIQTHLTPPHHKPGFPVLMVKHNQGESLPVLMPGDEVPKFIALACPCQPPTNESITVHVHKAASNDFCSAT</sequence>
<dbReference type="Proteomes" id="UP001367508">
    <property type="component" value="Unassembled WGS sequence"/>
</dbReference>
<keyword evidence="1" id="KW-0472">Membrane</keyword>
<evidence type="ECO:0000256" key="1">
    <source>
        <dbReference type="SAM" id="Phobius"/>
    </source>
</evidence>
<dbReference type="EMBL" id="JAYMYQ010000002">
    <property type="protein sequence ID" value="KAK7351541.1"/>
    <property type="molecule type" value="Genomic_DNA"/>
</dbReference>
<feature type="transmembrane region" description="Helical" evidence="1">
    <location>
        <begin position="12"/>
        <end position="38"/>
    </location>
</feature>
<evidence type="ECO:0000313" key="2">
    <source>
        <dbReference type="EMBL" id="KAK7351541.1"/>
    </source>
</evidence>
<dbReference type="PANTHER" id="PTHR34291">
    <property type="entry name" value="HYDROXYPROLINE-RICH GLYCOPROTEIN FAMILY PROTEIN"/>
    <property type="match status" value="1"/>
</dbReference>
<keyword evidence="3" id="KW-1185">Reference proteome</keyword>
<dbReference type="InterPro" id="IPR037699">
    <property type="entry name" value="At5g65660-like"/>
</dbReference>
<keyword evidence="1" id="KW-1133">Transmembrane helix</keyword>
<proteinExistence type="predicted"/>
<dbReference type="AlphaFoldDB" id="A0AAN9MBK4"/>
<gene>
    <name evidence="2" type="ORF">VNO77_11081</name>
</gene>
<protein>
    <submittedName>
        <fullName evidence="2">Uncharacterized protein</fullName>
    </submittedName>
</protein>